<dbReference type="Gene3D" id="3.40.30.10">
    <property type="entry name" value="Glutaredoxin"/>
    <property type="match status" value="1"/>
</dbReference>
<dbReference type="NCBIfam" id="TIGR01617">
    <property type="entry name" value="arsC_related"/>
    <property type="match status" value="1"/>
</dbReference>
<dbReference type="PROSITE" id="PS51353">
    <property type="entry name" value="ARSC"/>
    <property type="match status" value="1"/>
</dbReference>
<keyword evidence="3" id="KW-1185">Reference proteome</keyword>
<dbReference type="PANTHER" id="PTHR30041:SF8">
    <property type="entry name" value="PROTEIN YFFB"/>
    <property type="match status" value="1"/>
</dbReference>
<protein>
    <submittedName>
        <fullName evidence="2">Arsenate reductase family protein</fullName>
    </submittedName>
</protein>
<dbReference type="Pfam" id="PF03960">
    <property type="entry name" value="ArsC"/>
    <property type="match status" value="1"/>
</dbReference>
<reference evidence="2 3" key="1">
    <citation type="submission" date="2023-01" db="EMBL/GenBank/DDBJ databases">
        <authorList>
            <person name="Lee S.H."/>
            <person name="Jung H.S."/>
            <person name="Yun J.U."/>
        </authorList>
    </citation>
    <scope>NUCLEOTIDE SEQUENCE [LARGE SCALE GENOMIC DNA]</scope>
    <source>
        <strain evidence="2 3">CBA3646</strain>
    </source>
</reference>
<dbReference type="EMBL" id="CP115667">
    <property type="protein sequence ID" value="WBW50353.1"/>
    <property type="molecule type" value="Genomic_DNA"/>
</dbReference>
<dbReference type="InterPro" id="IPR006504">
    <property type="entry name" value="Tscrpt_reg_Spx/MgsR"/>
</dbReference>
<sequence>MLFIGYHRCSTCKGIEALMQDKGLDYTFRDIKDDNPTPEELEAWHKTSGLPLKRFFNTSGMSYRERGLKDRLQDMSDDEKYQLLGSDGMLVKRPILITEEKVYVGADVKKYINSL</sequence>
<organism evidence="2 3">
    <name type="scientific">Peptoniphilus equinus</name>
    <dbReference type="NCBI Taxonomy" id="3016343"/>
    <lineage>
        <taxon>Bacteria</taxon>
        <taxon>Bacillati</taxon>
        <taxon>Bacillota</taxon>
        <taxon>Tissierellia</taxon>
        <taxon>Tissierellales</taxon>
        <taxon>Peptoniphilaceae</taxon>
        <taxon>Peptoniphilus</taxon>
    </lineage>
</organism>
<proteinExistence type="inferred from homology"/>
<dbReference type="InterPro" id="IPR036249">
    <property type="entry name" value="Thioredoxin-like_sf"/>
</dbReference>
<dbReference type="SUPFAM" id="SSF52833">
    <property type="entry name" value="Thioredoxin-like"/>
    <property type="match status" value="1"/>
</dbReference>
<name>A0ABY7QWR8_9FIRM</name>
<gene>
    <name evidence="2" type="ORF">O6R05_02085</name>
</gene>
<dbReference type="InterPro" id="IPR006660">
    <property type="entry name" value="Arsenate_reductase-like"/>
</dbReference>
<dbReference type="Proteomes" id="UP001210339">
    <property type="component" value="Chromosome"/>
</dbReference>
<evidence type="ECO:0000313" key="2">
    <source>
        <dbReference type="EMBL" id="WBW50353.1"/>
    </source>
</evidence>
<dbReference type="CDD" id="cd03036">
    <property type="entry name" value="ArsC_like"/>
    <property type="match status" value="1"/>
</dbReference>
<accession>A0ABY7QWR8</accession>
<evidence type="ECO:0000313" key="3">
    <source>
        <dbReference type="Proteomes" id="UP001210339"/>
    </source>
</evidence>
<dbReference type="RefSeq" id="WP_271191884.1">
    <property type="nucleotide sequence ID" value="NZ_CP115667.1"/>
</dbReference>
<comment type="similarity">
    <text evidence="1">Belongs to the ArsC family.</text>
</comment>
<dbReference type="PANTHER" id="PTHR30041">
    <property type="entry name" value="ARSENATE REDUCTASE"/>
    <property type="match status" value="1"/>
</dbReference>
<evidence type="ECO:0000256" key="1">
    <source>
        <dbReference type="PROSITE-ProRule" id="PRU01282"/>
    </source>
</evidence>